<gene>
    <name evidence="2" type="ORF">ATJ93_4470</name>
</gene>
<dbReference type="AlphaFoldDB" id="A0A419VXT3"/>
<proteinExistence type="predicted"/>
<evidence type="ECO:0000313" key="3">
    <source>
        <dbReference type="Proteomes" id="UP000283805"/>
    </source>
</evidence>
<evidence type="ECO:0000313" key="2">
    <source>
        <dbReference type="EMBL" id="RKD87984.1"/>
    </source>
</evidence>
<dbReference type="EMBL" id="RAPO01000007">
    <property type="protein sequence ID" value="RKD87984.1"/>
    <property type="molecule type" value="Genomic_DNA"/>
</dbReference>
<organism evidence="2 3">
    <name type="scientific">Halopiger aswanensis</name>
    <dbReference type="NCBI Taxonomy" id="148449"/>
    <lineage>
        <taxon>Archaea</taxon>
        <taxon>Methanobacteriati</taxon>
        <taxon>Methanobacteriota</taxon>
        <taxon>Stenosarchaea group</taxon>
        <taxon>Halobacteria</taxon>
        <taxon>Halobacteriales</taxon>
        <taxon>Natrialbaceae</taxon>
        <taxon>Halopiger</taxon>
    </lineage>
</organism>
<sequence>MKPHTHVPHDEANRPSDIQPTRLFEAFSAERRQYALAYLAQKPAAIHINDLAEYIAIKEDQPSYDWYERILVDLNHRHLPQLADIGLIQYDSNSELVELIVDRKVVAPYLQLVDEGN</sequence>
<evidence type="ECO:0000259" key="1">
    <source>
        <dbReference type="Pfam" id="PF24035"/>
    </source>
</evidence>
<reference evidence="2 3" key="1">
    <citation type="submission" date="2018-09" db="EMBL/GenBank/DDBJ databases">
        <title>Genomic Encyclopedia of Archaeal and Bacterial Type Strains, Phase II (KMG-II): from individual species to whole genera.</title>
        <authorList>
            <person name="Goeker M."/>
        </authorList>
    </citation>
    <scope>NUCLEOTIDE SEQUENCE [LARGE SCALE GENOMIC DNA]</scope>
    <source>
        <strain evidence="2 3">DSM 13151</strain>
    </source>
</reference>
<name>A0A419VXT3_9EURY</name>
<dbReference type="OrthoDB" id="177799at2157"/>
<feature type="domain" description="DUF7344" evidence="1">
    <location>
        <begin position="24"/>
        <end position="98"/>
    </location>
</feature>
<dbReference type="Proteomes" id="UP000283805">
    <property type="component" value="Unassembled WGS sequence"/>
</dbReference>
<dbReference type="RefSeq" id="WP_120246771.1">
    <property type="nucleotide sequence ID" value="NZ_RAPO01000007.1"/>
</dbReference>
<dbReference type="Pfam" id="PF24035">
    <property type="entry name" value="DUF7344"/>
    <property type="match status" value="1"/>
</dbReference>
<keyword evidence="3" id="KW-1185">Reference proteome</keyword>
<dbReference type="InterPro" id="IPR055768">
    <property type="entry name" value="DUF7344"/>
</dbReference>
<accession>A0A419VXT3</accession>
<protein>
    <recommendedName>
        <fullName evidence="1">DUF7344 domain-containing protein</fullName>
    </recommendedName>
</protein>
<comment type="caution">
    <text evidence="2">The sequence shown here is derived from an EMBL/GenBank/DDBJ whole genome shotgun (WGS) entry which is preliminary data.</text>
</comment>